<dbReference type="PANTHER" id="PTHR34397">
    <property type="entry name" value="OS05G0237600 PROTEIN"/>
    <property type="match status" value="1"/>
</dbReference>
<evidence type="ECO:0000256" key="1">
    <source>
        <dbReference type="SAM" id="MobiDB-lite"/>
    </source>
</evidence>
<organism evidence="2 3">
    <name type="scientific">Oryza sativa subsp. indica</name>
    <name type="common">Rice</name>
    <dbReference type="NCBI Taxonomy" id="39946"/>
    <lineage>
        <taxon>Eukaryota</taxon>
        <taxon>Viridiplantae</taxon>
        <taxon>Streptophyta</taxon>
        <taxon>Embryophyta</taxon>
        <taxon>Tracheophyta</taxon>
        <taxon>Spermatophyta</taxon>
        <taxon>Magnoliopsida</taxon>
        <taxon>Liliopsida</taxon>
        <taxon>Poales</taxon>
        <taxon>Poaceae</taxon>
        <taxon>BOP clade</taxon>
        <taxon>Oryzoideae</taxon>
        <taxon>Oryzeae</taxon>
        <taxon>Oryzinae</taxon>
        <taxon>Oryza</taxon>
        <taxon>Oryza sativa</taxon>
    </lineage>
</organism>
<keyword evidence="3" id="KW-1185">Reference proteome</keyword>
<dbReference type="OMA" id="MDYIRRC"/>
<feature type="compositionally biased region" description="Basic residues" evidence="1">
    <location>
        <begin position="227"/>
        <end position="236"/>
    </location>
</feature>
<dbReference type="Proteomes" id="UP000007015">
    <property type="component" value="Chromosome 1"/>
</dbReference>
<reference evidence="2 3" key="1">
    <citation type="journal article" date="2005" name="PLoS Biol.">
        <title>The genomes of Oryza sativa: a history of duplications.</title>
        <authorList>
            <person name="Yu J."/>
            <person name="Wang J."/>
            <person name="Lin W."/>
            <person name="Li S."/>
            <person name="Li H."/>
            <person name="Zhou J."/>
            <person name="Ni P."/>
            <person name="Dong W."/>
            <person name="Hu S."/>
            <person name="Zeng C."/>
            <person name="Zhang J."/>
            <person name="Zhang Y."/>
            <person name="Li R."/>
            <person name="Xu Z."/>
            <person name="Li S."/>
            <person name="Li X."/>
            <person name="Zheng H."/>
            <person name="Cong L."/>
            <person name="Lin L."/>
            <person name="Yin J."/>
            <person name="Geng J."/>
            <person name="Li G."/>
            <person name="Shi J."/>
            <person name="Liu J."/>
            <person name="Lv H."/>
            <person name="Li J."/>
            <person name="Wang J."/>
            <person name="Deng Y."/>
            <person name="Ran L."/>
            <person name="Shi X."/>
            <person name="Wang X."/>
            <person name="Wu Q."/>
            <person name="Li C."/>
            <person name="Ren X."/>
            <person name="Wang J."/>
            <person name="Wang X."/>
            <person name="Li D."/>
            <person name="Liu D."/>
            <person name="Zhang X."/>
            <person name="Ji Z."/>
            <person name="Zhao W."/>
            <person name="Sun Y."/>
            <person name="Zhang Z."/>
            <person name="Bao J."/>
            <person name="Han Y."/>
            <person name="Dong L."/>
            <person name="Ji J."/>
            <person name="Chen P."/>
            <person name="Wu S."/>
            <person name="Liu J."/>
            <person name="Xiao Y."/>
            <person name="Bu D."/>
            <person name="Tan J."/>
            <person name="Yang L."/>
            <person name="Ye C."/>
            <person name="Zhang J."/>
            <person name="Xu J."/>
            <person name="Zhou Y."/>
            <person name="Yu Y."/>
            <person name="Zhang B."/>
            <person name="Zhuang S."/>
            <person name="Wei H."/>
            <person name="Liu B."/>
            <person name="Lei M."/>
            <person name="Yu H."/>
            <person name="Li Y."/>
            <person name="Xu H."/>
            <person name="Wei S."/>
            <person name="He X."/>
            <person name="Fang L."/>
            <person name="Zhang Z."/>
            <person name="Zhang Y."/>
            <person name="Huang X."/>
            <person name="Su Z."/>
            <person name="Tong W."/>
            <person name="Li J."/>
            <person name="Tong Z."/>
            <person name="Li S."/>
            <person name="Ye J."/>
            <person name="Wang L."/>
            <person name="Fang L."/>
            <person name="Lei T."/>
            <person name="Chen C."/>
            <person name="Chen H."/>
            <person name="Xu Z."/>
            <person name="Li H."/>
            <person name="Huang H."/>
            <person name="Zhang F."/>
            <person name="Xu H."/>
            <person name="Li N."/>
            <person name="Zhao C."/>
            <person name="Li S."/>
            <person name="Dong L."/>
            <person name="Huang Y."/>
            <person name="Li L."/>
            <person name="Xi Y."/>
            <person name="Qi Q."/>
            <person name="Li W."/>
            <person name="Zhang B."/>
            <person name="Hu W."/>
            <person name="Zhang Y."/>
            <person name="Tian X."/>
            <person name="Jiao Y."/>
            <person name="Liang X."/>
            <person name="Jin J."/>
            <person name="Gao L."/>
            <person name="Zheng W."/>
            <person name="Hao B."/>
            <person name="Liu S."/>
            <person name="Wang W."/>
            <person name="Yuan L."/>
            <person name="Cao M."/>
            <person name="McDermott J."/>
            <person name="Samudrala R."/>
            <person name="Wang J."/>
            <person name="Wong G.K."/>
            <person name="Yang H."/>
        </authorList>
    </citation>
    <scope>NUCLEOTIDE SEQUENCE [LARGE SCALE GENOMIC DNA]</scope>
    <source>
        <strain evidence="3">cv. 93-11</strain>
    </source>
</reference>
<dbReference type="OrthoDB" id="631801at2759"/>
<accession>B8A7N4</accession>
<feature type="region of interest" description="Disordered" evidence="1">
    <location>
        <begin position="164"/>
        <end position="272"/>
    </location>
</feature>
<gene>
    <name evidence="2" type="ORF">OsI_03245</name>
</gene>
<dbReference type="AlphaFoldDB" id="B8A7N4"/>
<feature type="compositionally biased region" description="Basic and acidic residues" evidence="1">
    <location>
        <begin position="253"/>
        <end position="269"/>
    </location>
</feature>
<name>B8A7N4_ORYSI</name>
<evidence type="ECO:0000313" key="3">
    <source>
        <dbReference type="Proteomes" id="UP000007015"/>
    </source>
</evidence>
<feature type="compositionally biased region" description="Basic residues" evidence="1">
    <location>
        <begin position="173"/>
        <end position="185"/>
    </location>
</feature>
<dbReference type="EMBL" id="CM000126">
    <property type="protein sequence ID" value="EEC71260.1"/>
    <property type="molecule type" value="Genomic_DNA"/>
</dbReference>
<proteinExistence type="predicted"/>
<evidence type="ECO:0008006" key="4">
    <source>
        <dbReference type="Google" id="ProtNLM"/>
    </source>
</evidence>
<dbReference type="Gramene" id="BGIOSGA001031-TA">
    <property type="protein sequence ID" value="BGIOSGA001031-PA"/>
    <property type="gene ID" value="BGIOSGA001031"/>
</dbReference>
<dbReference type="PANTHER" id="PTHR34397:SF17">
    <property type="entry name" value="OS08G0290200 PROTEIN"/>
    <property type="match status" value="1"/>
</dbReference>
<protein>
    <recommendedName>
        <fullName evidence="4">B3 domain-containing protein</fullName>
    </recommendedName>
</protein>
<sequence length="372" mass="40421">MPPAAAGYSAGMKRPLAAVAPSCDVDGRNAAAAAAAKRRERRREAKRARAAAAAATGALVPYVAPIDARPIRAVPLAAAAAARRKEADDQAAAAPPAEPAWIRKILLERLGLTYDQPVVFIARKTVTRTDLDPHQNRFRLPIFGVERRLLPMLTVDEAKEANLVENDEEKGVPRPRPRPKKKRRTEKGSVVVAATAAADGELQKPQGTTTPETNVEGEDQAPPRPKPVPKKKKRRTEKGSVDVADGEQQQQQKGREKEPRKKAQGKDHGGVPVTVLHLSGAMKELRLVLWDSSHGTIIKGTGYMDFIAGTGLREHDAVQIWAFKRRGFRLFGATVPESRFYLVIVGGSWRPLEAPPPQCMLPPSHAPVEVCA</sequence>
<evidence type="ECO:0000313" key="2">
    <source>
        <dbReference type="EMBL" id="EEC71260.1"/>
    </source>
</evidence>
<dbReference type="HOGENOM" id="CLU_057420_1_0_1"/>